<dbReference type="CDD" id="cd01301">
    <property type="entry name" value="rDP_like"/>
    <property type="match status" value="1"/>
</dbReference>
<dbReference type="Pfam" id="PF01244">
    <property type="entry name" value="Peptidase_M19"/>
    <property type="match status" value="1"/>
</dbReference>
<dbReference type="SUPFAM" id="SSF51556">
    <property type="entry name" value="Metallo-dependent hydrolases"/>
    <property type="match status" value="1"/>
</dbReference>
<feature type="signal peptide" evidence="1">
    <location>
        <begin position="1"/>
        <end position="23"/>
    </location>
</feature>
<organism evidence="2 3">
    <name type="scientific">Candidatus Glassbacteria bacterium RIFCSPLOWO2_12_FULL_58_11</name>
    <dbReference type="NCBI Taxonomy" id="1817867"/>
    <lineage>
        <taxon>Bacteria</taxon>
        <taxon>Candidatus Glassiibacteriota</taxon>
    </lineage>
</organism>
<dbReference type="EMBL" id="MFIX01000116">
    <property type="protein sequence ID" value="OGG04532.1"/>
    <property type="molecule type" value="Genomic_DNA"/>
</dbReference>
<dbReference type="Gene3D" id="3.20.20.140">
    <property type="entry name" value="Metal-dependent hydrolases"/>
    <property type="match status" value="1"/>
</dbReference>
<dbReference type="InterPro" id="IPR008257">
    <property type="entry name" value="Pept_M19"/>
</dbReference>
<dbReference type="STRING" id="1817867.A3F83_02190"/>
<keyword evidence="1" id="KW-0732">Signal</keyword>
<accession>A0A1F5YXB4</accession>
<dbReference type="InterPro" id="IPR032466">
    <property type="entry name" value="Metal_Hydrolase"/>
</dbReference>
<comment type="caution">
    <text evidence="2">The sequence shown here is derived from an EMBL/GenBank/DDBJ whole genome shotgun (WGS) entry which is preliminary data.</text>
</comment>
<reference evidence="2 3" key="1">
    <citation type="journal article" date="2016" name="Nat. Commun.">
        <title>Thousands of microbial genomes shed light on interconnected biogeochemical processes in an aquifer system.</title>
        <authorList>
            <person name="Anantharaman K."/>
            <person name="Brown C.T."/>
            <person name="Hug L.A."/>
            <person name="Sharon I."/>
            <person name="Castelle C.J."/>
            <person name="Probst A.J."/>
            <person name="Thomas B.C."/>
            <person name="Singh A."/>
            <person name="Wilkins M.J."/>
            <person name="Karaoz U."/>
            <person name="Brodie E.L."/>
            <person name="Williams K.H."/>
            <person name="Hubbard S.S."/>
            <person name="Banfield J.F."/>
        </authorList>
    </citation>
    <scope>NUCLEOTIDE SEQUENCE [LARGE SCALE GENOMIC DNA]</scope>
</reference>
<sequence length="454" mass="49936">MNYRSSIYPVLFFSALHIFTGKAAAQMENDFLTPAREINARILNLDSHVDIPADFATEKMDPGIRNDKLQVDLVKMAEGGLDVAVFIAYVGQGPRDEKGYEAAFAKVKHSIASIRRLCEKMYPDRIGLALSPEETERIVASGKKAAVIGIENGYAIGRDISLLDTCYALGARYLTLCHIGHNDICDSANRLIGHPDESGEGLDERGNHIFGLLAGLETIYVEQEAPPEHGGLSEFGRQVVARMNRLGMLVDVSHISASSVRGAIAASRAPVIASHSNSRALCRIGRNLDDPELMLIRDTGGCVQVNALAGYVKFPQEARQDLQELFERTGTSKMSYEGFLRLYRENRADYDSLMTRCSEGIKQVYQRYPQPDVRDVADHIDYLVKLVGVDHVGVGTDFGGGGGVKDFKDASQAVNLTAELLRRGYSEPDLAKIWGGNFLRVWRAAEKVAKEIGR</sequence>
<dbReference type="PANTHER" id="PTHR10443:SF12">
    <property type="entry name" value="DIPEPTIDASE"/>
    <property type="match status" value="1"/>
</dbReference>
<evidence type="ECO:0000313" key="2">
    <source>
        <dbReference type="EMBL" id="OGG04532.1"/>
    </source>
</evidence>
<name>A0A1F5YXB4_9BACT</name>
<protein>
    <recommendedName>
        <fullName evidence="4">Dipeptidase</fullName>
    </recommendedName>
</protein>
<gene>
    <name evidence="2" type="ORF">A3F83_02190</name>
</gene>
<dbReference type="AlphaFoldDB" id="A0A1F5YXB4"/>
<dbReference type="PANTHER" id="PTHR10443">
    <property type="entry name" value="MICROSOMAL DIPEPTIDASE"/>
    <property type="match status" value="1"/>
</dbReference>
<dbReference type="GO" id="GO:0070573">
    <property type="term" value="F:metallodipeptidase activity"/>
    <property type="evidence" value="ECO:0007669"/>
    <property type="project" value="InterPro"/>
</dbReference>
<evidence type="ECO:0008006" key="4">
    <source>
        <dbReference type="Google" id="ProtNLM"/>
    </source>
</evidence>
<proteinExistence type="predicted"/>
<dbReference type="PROSITE" id="PS51365">
    <property type="entry name" value="RENAL_DIPEPTIDASE_2"/>
    <property type="match status" value="1"/>
</dbReference>
<dbReference type="GO" id="GO:0006508">
    <property type="term" value="P:proteolysis"/>
    <property type="evidence" value="ECO:0007669"/>
    <property type="project" value="InterPro"/>
</dbReference>
<evidence type="ECO:0000256" key="1">
    <source>
        <dbReference type="SAM" id="SignalP"/>
    </source>
</evidence>
<evidence type="ECO:0000313" key="3">
    <source>
        <dbReference type="Proteomes" id="UP000179129"/>
    </source>
</evidence>
<dbReference type="Proteomes" id="UP000179129">
    <property type="component" value="Unassembled WGS sequence"/>
</dbReference>
<feature type="chain" id="PRO_5009522684" description="Dipeptidase" evidence="1">
    <location>
        <begin position="24"/>
        <end position="454"/>
    </location>
</feature>